<dbReference type="InterPro" id="IPR029063">
    <property type="entry name" value="SAM-dependent_MTases_sf"/>
</dbReference>
<dbReference type="EMBL" id="CADCUP010000219">
    <property type="protein sequence ID" value="CAA9417232.1"/>
    <property type="molecule type" value="Genomic_DNA"/>
</dbReference>
<accession>A0A6J4PJJ2</accession>
<protein>
    <recommendedName>
        <fullName evidence="3">Methyltransferase domain-containing protein</fullName>
    </recommendedName>
</protein>
<name>A0A6J4PJJ2_9ACTN</name>
<evidence type="ECO:0008006" key="3">
    <source>
        <dbReference type="Google" id="ProtNLM"/>
    </source>
</evidence>
<gene>
    <name evidence="2" type="ORF">AVDCRST_MAG06-3283</name>
</gene>
<feature type="region of interest" description="Disordered" evidence="1">
    <location>
        <begin position="1"/>
        <end position="20"/>
    </location>
</feature>
<dbReference type="RefSeq" id="WP_295661717.1">
    <property type="nucleotide sequence ID" value="NZ_CADCUP010000219.1"/>
</dbReference>
<organism evidence="2">
    <name type="scientific">uncultured Nocardioides sp</name>
    <dbReference type="NCBI Taxonomy" id="198441"/>
    <lineage>
        <taxon>Bacteria</taxon>
        <taxon>Bacillati</taxon>
        <taxon>Actinomycetota</taxon>
        <taxon>Actinomycetes</taxon>
        <taxon>Propionibacteriales</taxon>
        <taxon>Nocardioidaceae</taxon>
        <taxon>Nocardioides</taxon>
        <taxon>environmental samples</taxon>
    </lineage>
</organism>
<dbReference type="SUPFAM" id="SSF53335">
    <property type="entry name" value="S-adenosyl-L-methionine-dependent methyltransferases"/>
    <property type="match status" value="1"/>
</dbReference>
<dbReference type="Gene3D" id="3.40.50.150">
    <property type="entry name" value="Vaccinia Virus protein VP39"/>
    <property type="match status" value="1"/>
</dbReference>
<evidence type="ECO:0000313" key="2">
    <source>
        <dbReference type="EMBL" id="CAA9417232.1"/>
    </source>
</evidence>
<evidence type="ECO:0000256" key="1">
    <source>
        <dbReference type="SAM" id="MobiDB-lite"/>
    </source>
</evidence>
<feature type="non-terminal residue" evidence="2">
    <location>
        <position position="198"/>
    </location>
</feature>
<proteinExistence type="predicted"/>
<sequence length="198" mass="20838">MASGSARSGAGPGAHPDADRDRHLSRMLADRVIAIANPETALVVGCGRGLLVQALADKGVDAHGIDESDDKVSGAPVEVRPRLEVASVTKPLGARYGVITCLDVLPGLDPADAQAGIEAVCAATDRVVFASAPGTGSARASLSAPSDWVASFAERGFFRRTDVALDFWSPWTVLFERSDIQPRDIVHRYETTLSSLES</sequence>
<reference evidence="2" key="1">
    <citation type="submission" date="2020-02" db="EMBL/GenBank/DDBJ databases">
        <authorList>
            <person name="Meier V. D."/>
        </authorList>
    </citation>
    <scope>NUCLEOTIDE SEQUENCE</scope>
    <source>
        <strain evidence="2">AVDCRST_MAG06</strain>
    </source>
</reference>
<dbReference type="AlphaFoldDB" id="A0A6J4PJJ2"/>